<feature type="chain" id="PRO_5025063607" evidence="4">
    <location>
        <begin position="20"/>
        <end position="641"/>
    </location>
</feature>
<dbReference type="AlphaFoldDB" id="A0A5S9IQ10"/>
<name>A0A5S9IQ10_UABAM</name>
<evidence type="ECO:0000259" key="6">
    <source>
        <dbReference type="Pfam" id="PF02897"/>
    </source>
</evidence>
<dbReference type="InterPro" id="IPR002470">
    <property type="entry name" value="Peptidase_S9A"/>
</dbReference>
<accession>A0A5S9IQ10</accession>
<dbReference type="Gene3D" id="2.120.10.30">
    <property type="entry name" value="TolB, C-terminal domain"/>
    <property type="match status" value="1"/>
</dbReference>
<dbReference type="Proteomes" id="UP000326354">
    <property type="component" value="Chromosome"/>
</dbReference>
<proteinExistence type="predicted"/>
<dbReference type="SUPFAM" id="SSF82171">
    <property type="entry name" value="DPP6 N-terminal domain-like"/>
    <property type="match status" value="1"/>
</dbReference>
<keyword evidence="1" id="KW-0645">Protease</keyword>
<dbReference type="GO" id="GO:0004252">
    <property type="term" value="F:serine-type endopeptidase activity"/>
    <property type="evidence" value="ECO:0007669"/>
    <property type="project" value="InterPro"/>
</dbReference>
<keyword evidence="2" id="KW-0378">Hydrolase</keyword>
<evidence type="ECO:0000256" key="2">
    <source>
        <dbReference type="ARBA" id="ARBA00022801"/>
    </source>
</evidence>
<feature type="domain" description="Peptidase S9 prolyl oligopeptidase catalytic" evidence="5">
    <location>
        <begin position="428"/>
        <end position="636"/>
    </location>
</feature>
<dbReference type="PANTHER" id="PTHR42776:SF27">
    <property type="entry name" value="DIPEPTIDYL PEPTIDASE FAMILY MEMBER 6"/>
    <property type="match status" value="1"/>
</dbReference>
<dbReference type="GO" id="GO:0006508">
    <property type="term" value="P:proteolysis"/>
    <property type="evidence" value="ECO:0007669"/>
    <property type="project" value="UniProtKB-KW"/>
</dbReference>
<keyword evidence="3" id="KW-0720">Serine protease</keyword>
<dbReference type="Pfam" id="PF00326">
    <property type="entry name" value="Peptidase_S9"/>
    <property type="match status" value="1"/>
</dbReference>
<sequence length="641" mass="72637">MRKFLCLLSIAIFFSLCFAQVQRVREEGNLRLENVPEIPQQLIDSRLRYENTRSARFCGWLPNNKGMLIATRFAETTQLHVVEKPGGARKQVTFFAEPVRGTAVSSNGQVAFSKDVGGSEFYQIFHFDLDTAKYEMITDGKSRNSGMLWSNKGDAFAFYSTQRNGRDSDIYIHVAATKEQYMTMESKGLRLPLSWSPDDSKLLILEYISINESRLYIHEMVSGESQQLNPSEEKISYGDAVWSQDGKGIYLTSDFAGEFRQLYYYDLESKTFTSLTKDILWDVQSVTVSKTNSVAFTTNENGMTQVYIYNTTTQERSKVNVPVGTIGGLGFDNSGENLALTINTPQTPGDIFSYNLKDKSLQRWTHSEVGGLNTDKFVTPTLIHYPTFDKFGDKVREIPAFYYRPRGKGPFPVVVLIHGGPEGQYRPRFSSGIQYYLNELNVAVVAPNVRGSAGYGKSYLKLDNGYKREDSVKDIGKLLDWVAAQPELDSKKVLVAGGSYGGYMVLASMIHFNDRLSAGIDVVGISNFVTFLTNTKEYRRDLRRAEYGDEQDPKMKEFLMKISPTTQAYKISKPMLIAQGLNDPRVPVSESEQMVEMIRKNGGEVWYFLAKDEGHGFRKKKNANYYQYTAILFMQKFLLNK</sequence>
<dbReference type="PRINTS" id="PR00862">
    <property type="entry name" value="PROLIGOPTASE"/>
</dbReference>
<keyword evidence="4" id="KW-0732">Signal</keyword>
<dbReference type="InterPro" id="IPR011042">
    <property type="entry name" value="6-blade_b-propeller_TolB-like"/>
</dbReference>
<dbReference type="InterPro" id="IPR029058">
    <property type="entry name" value="AB_hydrolase_fold"/>
</dbReference>
<reference evidence="7 8" key="1">
    <citation type="submission" date="2019-08" db="EMBL/GenBank/DDBJ databases">
        <title>Complete genome sequence of Candidatus Uab amorphum.</title>
        <authorList>
            <person name="Shiratori T."/>
            <person name="Suzuki S."/>
            <person name="Kakizawa Y."/>
            <person name="Ishida K."/>
        </authorList>
    </citation>
    <scope>NUCLEOTIDE SEQUENCE [LARGE SCALE GENOMIC DNA]</scope>
    <source>
        <strain evidence="7 8">SRT547</strain>
    </source>
</reference>
<evidence type="ECO:0000313" key="8">
    <source>
        <dbReference type="Proteomes" id="UP000326354"/>
    </source>
</evidence>
<organism evidence="7 8">
    <name type="scientific">Uabimicrobium amorphum</name>
    <dbReference type="NCBI Taxonomy" id="2596890"/>
    <lineage>
        <taxon>Bacteria</taxon>
        <taxon>Pseudomonadati</taxon>
        <taxon>Planctomycetota</taxon>
        <taxon>Candidatus Uabimicrobiia</taxon>
        <taxon>Candidatus Uabimicrobiales</taxon>
        <taxon>Candidatus Uabimicrobiaceae</taxon>
        <taxon>Candidatus Uabimicrobium</taxon>
    </lineage>
</organism>
<evidence type="ECO:0000259" key="5">
    <source>
        <dbReference type="Pfam" id="PF00326"/>
    </source>
</evidence>
<dbReference type="OrthoDB" id="108903at2"/>
<dbReference type="Gene3D" id="3.40.50.1820">
    <property type="entry name" value="alpha/beta hydrolase"/>
    <property type="match status" value="1"/>
</dbReference>
<feature type="signal peptide" evidence="4">
    <location>
        <begin position="1"/>
        <end position="19"/>
    </location>
</feature>
<dbReference type="EMBL" id="AP019860">
    <property type="protein sequence ID" value="BBM85040.1"/>
    <property type="molecule type" value="Genomic_DNA"/>
</dbReference>
<evidence type="ECO:0000313" key="7">
    <source>
        <dbReference type="EMBL" id="BBM85040.1"/>
    </source>
</evidence>
<keyword evidence="8" id="KW-1185">Reference proteome</keyword>
<evidence type="ECO:0000256" key="4">
    <source>
        <dbReference type="SAM" id="SignalP"/>
    </source>
</evidence>
<dbReference type="RefSeq" id="WP_151969162.1">
    <property type="nucleotide sequence ID" value="NZ_AP019860.1"/>
</dbReference>
<protein>
    <submittedName>
        <fullName evidence="7">Peptidase S9 family protein</fullName>
    </submittedName>
</protein>
<dbReference type="InterPro" id="IPR001375">
    <property type="entry name" value="Peptidase_S9_cat"/>
</dbReference>
<dbReference type="InterPro" id="IPR023302">
    <property type="entry name" value="Pept_S9A_N"/>
</dbReference>
<evidence type="ECO:0000256" key="1">
    <source>
        <dbReference type="ARBA" id="ARBA00022670"/>
    </source>
</evidence>
<dbReference type="Pfam" id="PF02897">
    <property type="entry name" value="Peptidase_S9_N"/>
    <property type="match status" value="1"/>
</dbReference>
<dbReference type="PANTHER" id="PTHR42776">
    <property type="entry name" value="SERINE PEPTIDASE S9 FAMILY MEMBER"/>
    <property type="match status" value="1"/>
</dbReference>
<gene>
    <name evidence="7" type="ORF">UABAM_03403</name>
</gene>
<feature type="domain" description="Peptidase S9A N-terminal" evidence="6">
    <location>
        <begin position="103"/>
        <end position="364"/>
    </location>
</feature>
<evidence type="ECO:0000256" key="3">
    <source>
        <dbReference type="ARBA" id="ARBA00022825"/>
    </source>
</evidence>
<dbReference type="SUPFAM" id="SSF53474">
    <property type="entry name" value="alpha/beta-Hydrolases"/>
    <property type="match status" value="1"/>
</dbReference>
<dbReference type="KEGG" id="uam:UABAM_03403"/>